<dbReference type="Gene3D" id="3.40.630.30">
    <property type="match status" value="1"/>
</dbReference>
<evidence type="ECO:0000313" key="2">
    <source>
        <dbReference type="EMBL" id="CAG8955894.1"/>
    </source>
</evidence>
<dbReference type="InterPro" id="IPR000182">
    <property type="entry name" value="GNAT_dom"/>
</dbReference>
<dbReference type="GO" id="GO:0016747">
    <property type="term" value="F:acyltransferase activity, transferring groups other than amino-acyl groups"/>
    <property type="evidence" value="ECO:0007669"/>
    <property type="project" value="InterPro"/>
</dbReference>
<dbReference type="PANTHER" id="PTHR42791">
    <property type="entry name" value="GNAT FAMILY ACETYLTRANSFERASE"/>
    <property type="match status" value="1"/>
</dbReference>
<keyword evidence="3" id="KW-1185">Reference proteome</keyword>
<gene>
    <name evidence="2" type="ORF">HYFRA_00008745</name>
</gene>
<comment type="caution">
    <text evidence="2">The sequence shown here is derived from an EMBL/GenBank/DDBJ whole genome shotgun (WGS) entry which is preliminary data.</text>
</comment>
<reference evidence="2" key="1">
    <citation type="submission" date="2021-07" db="EMBL/GenBank/DDBJ databases">
        <authorList>
            <person name="Durling M."/>
        </authorList>
    </citation>
    <scope>NUCLEOTIDE SEQUENCE</scope>
</reference>
<dbReference type="Proteomes" id="UP000696280">
    <property type="component" value="Unassembled WGS sequence"/>
</dbReference>
<dbReference type="InterPro" id="IPR016181">
    <property type="entry name" value="Acyl_CoA_acyltransferase"/>
</dbReference>
<dbReference type="PROSITE" id="PS51186">
    <property type="entry name" value="GNAT"/>
    <property type="match status" value="1"/>
</dbReference>
<accession>A0A9N9PJJ2</accession>
<organism evidence="2 3">
    <name type="scientific">Hymenoscyphus fraxineus</name>
    <dbReference type="NCBI Taxonomy" id="746836"/>
    <lineage>
        <taxon>Eukaryota</taxon>
        <taxon>Fungi</taxon>
        <taxon>Dikarya</taxon>
        <taxon>Ascomycota</taxon>
        <taxon>Pezizomycotina</taxon>
        <taxon>Leotiomycetes</taxon>
        <taxon>Helotiales</taxon>
        <taxon>Helotiaceae</taxon>
        <taxon>Hymenoscyphus</taxon>
    </lineage>
</organism>
<evidence type="ECO:0000259" key="1">
    <source>
        <dbReference type="PROSITE" id="PS51186"/>
    </source>
</evidence>
<dbReference type="InterPro" id="IPR052523">
    <property type="entry name" value="Trichothecene_AcTrans"/>
</dbReference>
<dbReference type="PANTHER" id="PTHR42791:SF2">
    <property type="entry name" value="N-ACETYLTRANSFERASE DOMAIN-CONTAINING PROTEIN"/>
    <property type="match status" value="1"/>
</dbReference>
<evidence type="ECO:0000313" key="3">
    <source>
        <dbReference type="Proteomes" id="UP000696280"/>
    </source>
</evidence>
<dbReference type="CDD" id="cd04301">
    <property type="entry name" value="NAT_SF"/>
    <property type="match status" value="1"/>
</dbReference>
<proteinExistence type="predicted"/>
<feature type="domain" description="N-acetyltransferase" evidence="1">
    <location>
        <begin position="1"/>
        <end position="223"/>
    </location>
</feature>
<dbReference type="AlphaFoldDB" id="A0A9N9PJJ2"/>
<name>A0A9N9PJJ2_9HELO</name>
<dbReference type="EMBL" id="CAJVRL010000067">
    <property type="protein sequence ID" value="CAG8955894.1"/>
    <property type="molecule type" value="Genomic_DNA"/>
</dbReference>
<sequence length="232" mass="26642">MTLRQALPSDLDALLEVVHLAMPDEPSWPYRYAYSAQFPEDTLKYTRMVFEYFLDPDFEDWCAMVVECEIGGVGMIVGFAVWHFGYGIVDEGKEGKVVKIRYAAHLEVEKRGGRTRRDLHPARNAAVKEAYMEGKTRYIDDVYGDKQLLLQWFGVHPEYRRQGFGKTLCQWGMEKAESDGVVLAVMGGKVGMNLYRSLGFEERGEVRVRIEGEDDCIDICALVWDGRRKDYT</sequence>
<dbReference type="SUPFAM" id="SSF55729">
    <property type="entry name" value="Acyl-CoA N-acyltransferases (Nat)"/>
    <property type="match status" value="1"/>
</dbReference>
<protein>
    <recommendedName>
        <fullName evidence="1">N-acetyltransferase domain-containing protein</fullName>
    </recommendedName>
</protein>
<dbReference type="Pfam" id="PF13508">
    <property type="entry name" value="Acetyltransf_7"/>
    <property type="match status" value="1"/>
</dbReference>
<dbReference type="OrthoDB" id="3535276at2759"/>